<evidence type="ECO:0000256" key="4">
    <source>
        <dbReference type="ARBA" id="ARBA00022801"/>
    </source>
</evidence>
<organism evidence="8 9">
    <name type="scientific">Cylindrotheca closterium</name>
    <dbReference type="NCBI Taxonomy" id="2856"/>
    <lineage>
        <taxon>Eukaryota</taxon>
        <taxon>Sar</taxon>
        <taxon>Stramenopiles</taxon>
        <taxon>Ochrophyta</taxon>
        <taxon>Bacillariophyta</taxon>
        <taxon>Bacillariophyceae</taxon>
        <taxon>Bacillariophycidae</taxon>
        <taxon>Bacillariales</taxon>
        <taxon>Bacillariaceae</taxon>
        <taxon>Cylindrotheca</taxon>
    </lineage>
</organism>
<dbReference type="PANTHER" id="PTHR43690:SF18">
    <property type="entry name" value="INSULIN-DEGRADING ENZYME-RELATED"/>
    <property type="match status" value="1"/>
</dbReference>
<dbReference type="InterPro" id="IPR011765">
    <property type="entry name" value="Pept_M16_N"/>
</dbReference>
<keyword evidence="2" id="KW-0645">Protease</keyword>
<evidence type="ECO:0000259" key="7">
    <source>
        <dbReference type="Pfam" id="PF00675"/>
    </source>
</evidence>
<keyword evidence="6" id="KW-0482">Metalloprotease</keyword>
<evidence type="ECO:0000256" key="3">
    <source>
        <dbReference type="ARBA" id="ARBA00022723"/>
    </source>
</evidence>
<keyword evidence="5" id="KW-0862">Zinc</keyword>
<dbReference type="GO" id="GO:0008237">
    <property type="term" value="F:metallopeptidase activity"/>
    <property type="evidence" value="ECO:0007669"/>
    <property type="project" value="UniProtKB-KW"/>
</dbReference>
<dbReference type="EMBL" id="CAKOGP040001973">
    <property type="protein sequence ID" value="CAJ1958352.1"/>
    <property type="molecule type" value="Genomic_DNA"/>
</dbReference>
<evidence type="ECO:0000256" key="6">
    <source>
        <dbReference type="ARBA" id="ARBA00023049"/>
    </source>
</evidence>
<accession>A0AAD2FZM5</accession>
<reference evidence="8" key="1">
    <citation type="submission" date="2023-08" db="EMBL/GenBank/DDBJ databases">
        <authorList>
            <person name="Audoor S."/>
            <person name="Bilcke G."/>
        </authorList>
    </citation>
    <scope>NUCLEOTIDE SEQUENCE</scope>
</reference>
<dbReference type="GO" id="GO:0046872">
    <property type="term" value="F:metal ion binding"/>
    <property type="evidence" value="ECO:0007669"/>
    <property type="project" value="UniProtKB-KW"/>
</dbReference>
<evidence type="ECO:0000256" key="2">
    <source>
        <dbReference type="ARBA" id="ARBA00022670"/>
    </source>
</evidence>
<feature type="domain" description="Peptidase M16 N-terminal" evidence="7">
    <location>
        <begin position="4"/>
        <end position="119"/>
    </location>
</feature>
<evidence type="ECO:0000313" key="8">
    <source>
        <dbReference type="EMBL" id="CAJ1958352.1"/>
    </source>
</evidence>
<dbReference type="InterPro" id="IPR011249">
    <property type="entry name" value="Metalloenz_LuxS/M16"/>
</dbReference>
<dbReference type="SUPFAM" id="SSF63411">
    <property type="entry name" value="LuxS/MPP-like metallohydrolase"/>
    <property type="match status" value="2"/>
</dbReference>
<gene>
    <name evidence="8" type="ORF">CYCCA115_LOCUS17146</name>
</gene>
<evidence type="ECO:0000256" key="5">
    <source>
        <dbReference type="ARBA" id="ARBA00022833"/>
    </source>
</evidence>
<dbReference type="PANTHER" id="PTHR43690">
    <property type="entry name" value="NARDILYSIN"/>
    <property type="match status" value="1"/>
</dbReference>
<comment type="caution">
    <text evidence="8">The sequence shown here is derived from an EMBL/GenBank/DDBJ whole genome shotgun (WGS) entry which is preliminary data.</text>
</comment>
<keyword evidence="9" id="KW-1185">Reference proteome</keyword>
<keyword evidence="3" id="KW-0479">Metal-binding</keyword>
<keyword evidence="4" id="KW-0378">Hydrolase</keyword>
<protein>
    <recommendedName>
        <fullName evidence="7">Peptidase M16 N-terminal domain-containing protein</fullName>
    </recommendedName>
</protein>
<evidence type="ECO:0000256" key="1">
    <source>
        <dbReference type="ARBA" id="ARBA00007261"/>
    </source>
</evidence>
<dbReference type="InterPro" id="IPR050626">
    <property type="entry name" value="Peptidase_M16"/>
</dbReference>
<comment type="similarity">
    <text evidence="1">Belongs to the peptidase M16 family.</text>
</comment>
<dbReference type="AlphaFoldDB" id="A0AAD2FZM5"/>
<sequence>MRCVLVSDIAASASEASLSIADSGQFSDCFDGNAHLMEHIVLSSGYSDLDFDDWISSYDGYSNGFTAFEKVCFHFGCPNEVLQEALERFALLFTEKNVQDACNDKTILKREIRRINSELDPKNDFAKEMYLVKSLINQQHQYSRFSAGNIETLELWPERNNVDVGTKLFEFFKKKYLPEKAVLVVISPTDLKTLETWVAPFARTLSQTKPSSGETKQIFPRLMLSNGKLSSVCMLRQNPIGGQYPSDSYETLSIYFGLSLDYSDQNGVTGTQLGFALSQMFGRRGPGSLYKLLQQRKWTPVGSKGVPSISFPVDVSGFQLMKFQLFLTQHGFASRSSVVAAVYDAIGSFGASSVSTPNFEVNRKLVAQYLSIGQLYGWLLAPRPPDAVELAFDAQVYGVSEQKGIGGNNWYRLPLPQNAVAVASLQKSLADALRIMNDPFQSIAVVTASSQSIAAMRTKSFDDNLPLLPLSKWNSEPVTGAKYAFDDMFRLSGRLQEWILARSMEDELQPPSLNPLIPRFFRPARIIKKTEKIYQYPSVLQNDGGYWAVLGVASVTERNFFFPLPLTAPEPNCRCGFVLQLLSKRPARAKTLQAAHAELWKATLEIELADLAELGSPAGLAYEISFNRYGMRICFLGLSQNIGVYARRVVRKIVDHQTRLLDGPQKLPRSLVDTAITSVKQSRQLSSRRKIESIAIMRDTSATEAAVEAIAFFKSCSGGVCFSQGDLLAQETRGLLMDLRTILEPVLGRGTGTGVALPLINDIQYRANWVPRSASICSIAGAKLISDACGRIPR</sequence>
<proteinExistence type="inferred from homology"/>
<name>A0AAD2FZM5_9STRA</name>
<dbReference type="Pfam" id="PF00675">
    <property type="entry name" value="Peptidase_M16"/>
    <property type="match status" value="1"/>
</dbReference>
<dbReference type="Proteomes" id="UP001295423">
    <property type="component" value="Unassembled WGS sequence"/>
</dbReference>
<evidence type="ECO:0000313" key="9">
    <source>
        <dbReference type="Proteomes" id="UP001295423"/>
    </source>
</evidence>
<dbReference type="GO" id="GO:0006508">
    <property type="term" value="P:proteolysis"/>
    <property type="evidence" value="ECO:0007669"/>
    <property type="project" value="UniProtKB-KW"/>
</dbReference>
<dbReference type="Gene3D" id="3.30.830.10">
    <property type="entry name" value="Metalloenzyme, LuxS/M16 peptidase-like"/>
    <property type="match status" value="3"/>
</dbReference>